<comment type="subcellular location">
    <subcellularLocation>
        <location evidence="3">Cytoplasm</location>
    </subcellularLocation>
</comment>
<dbReference type="InterPro" id="IPR049704">
    <property type="entry name" value="Aminotrans_3_PPA_site"/>
</dbReference>
<comment type="cofactor">
    <cofactor evidence="2 3">
        <name>pyridoxal 5'-phosphate</name>
        <dbReference type="ChEBI" id="CHEBI:597326"/>
    </cofactor>
</comment>
<dbReference type="PANTHER" id="PTHR43713:SF3">
    <property type="entry name" value="GLUTAMATE-1-SEMIALDEHYDE 2,1-AMINOMUTASE 1, CHLOROPLASTIC-RELATED"/>
    <property type="match status" value="1"/>
</dbReference>
<dbReference type="Proteomes" id="UP000743001">
    <property type="component" value="Unassembled WGS sequence"/>
</dbReference>
<comment type="subunit">
    <text evidence="3">Homodimer.</text>
</comment>
<keyword evidence="3 5" id="KW-0413">Isomerase</keyword>
<evidence type="ECO:0000313" key="5">
    <source>
        <dbReference type="EMBL" id="MBU5674499.1"/>
    </source>
</evidence>
<dbReference type="PROSITE" id="PS00600">
    <property type="entry name" value="AA_TRANSFER_CLASS_3"/>
    <property type="match status" value="1"/>
</dbReference>
<protein>
    <recommendedName>
        <fullName evidence="3">Glutamate-1-semialdehyde 2,1-aminomutase</fullName>
        <shortName evidence="3">GSA</shortName>
        <ecNumber evidence="3">5.4.3.8</ecNumber>
    </recommendedName>
    <alternativeName>
        <fullName evidence="3">Glutamate-1-semialdehyde aminotransferase</fullName>
        <shortName evidence="3">GSA-AT</shortName>
    </alternativeName>
</protein>
<keyword evidence="3" id="KW-0963">Cytoplasm</keyword>
<organism evidence="5 6">
    <name type="scientific">Paenibacillus brevis</name>
    <dbReference type="NCBI Taxonomy" id="2841508"/>
    <lineage>
        <taxon>Bacteria</taxon>
        <taxon>Bacillati</taxon>
        <taxon>Bacillota</taxon>
        <taxon>Bacilli</taxon>
        <taxon>Bacillales</taxon>
        <taxon>Paenibacillaceae</taxon>
        <taxon>Paenibacillus</taxon>
    </lineage>
</organism>
<dbReference type="HAMAP" id="MF_00375">
    <property type="entry name" value="HemL_aminotrans_3"/>
    <property type="match status" value="1"/>
</dbReference>
<dbReference type="NCBIfam" id="NF000818">
    <property type="entry name" value="PRK00062.1"/>
    <property type="match status" value="1"/>
</dbReference>
<comment type="catalytic activity">
    <reaction evidence="1 3">
        <text>(S)-4-amino-5-oxopentanoate = 5-aminolevulinate</text>
        <dbReference type="Rhea" id="RHEA:14265"/>
        <dbReference type="ChEBI" id="CHEBI:57501"/>
        <dbReference type="ChEBI" id="CHEBI:356416"/>
        <dbReference type="EC" id="5.4.3.8"/>
    </reaction>
</comment>
<dbReference type="InterPro" id="IPR004639">
    <property type="entry name" value="4pyrrol_synth_GluAld_NH2Trfase"/>
</dbReference>
<gene>
    <name evidence="3 5" type="primary">hemL</name>
    <name evidence="5" type="ORF">KQJ23_21885</name>
</gene>
<evidence type="ECO:0000256" key="1">
    <source>
        <dbReference type="ARBA" id="ARBA00001579"/>
    </source>
</evidence>
<dbReference type="RefSeq" id="WP_216481052.1">
    <property type="nucleotide sequence ID" value="NZ_JAHLQJ010000029.1"/>
</dbReference>
<name>A0ABS6FW97_9BACL</name>
<comment type="similarity">
    <text evidence="3">Belongs to the class-III pyridoxal-phosphate-dependent aminotransferase family. HemL subfamily.</text>
</comment>
<evidence type="ECO:0000313" key="6">
    <source>
        <dbReference type="Proteomes" id="UP000743001"/>
    </source>
</evidence>
<dbReference type="CDD" id="cd00610">
    <property type="entry name" value="OAT_like"/>
    <property type="match status" value="1"/>
</dbReference>
<feature type="modified residue" description="N6-(pyridoxal phosphate)lysine" evidence="3">
    <location>
        <position position="274"/>
    </location>
</feature>
<dbReference type="EC" id="5.4.3.8" evidence="3"/>
<dbReference type="NCBIfam" id="TIGR00713">
    <property type="entry name" value="hemL"/>
    <property type="match status" value="1"/>
</dbReference>
<dbReference type="InterPro" id="IPR005814">
    <property type="entry name" value="Aminotrans_3"/>
</dbReference>
<keyword evidence="3 4" id="KW-0663">Pyridoxal phosphate</keyword>
<dbReference type="EMBL" id="JAHLQJ010000029">
    <property type="protein sequence ID" value="MBU5674499.1"/>
    <property type="molecule type" value="Genomic_DNA"/>
</dbReference>
<proteinExistence type="inferred from homology"/>
<evidence type="ECO:0000256" key="2">
    <source>
        <dbReference type="ARBA" id="ARBA00001933"/>
    </source>
</evidence>
<evidence type="ECO:0000256" key="4">
    <source>
        <dbReference type="RuleBase" id="RU003560"/>
    </source>
</evidence>
<keyword evidence="6" id="KW-1185">Reference proteome</keyword>
<dbReference type="GO" id="GO:0042286">
    <property type="term" value="F:glutamate-1-semialdehyde 2,1-aminomutase activity"/>
    <property type="evidence" value="ECO:0007669"/>
    <property type="project" value="UniProtKB-EC"/>
</dbReference>
<evidence type="ECO:0000256" key="3">
    <source>
        <dbReference type="HAMAP-Rule" id="MF_00375"/>
    </source>
</evidence>
<dbReference type="Pfam" id="PF00202">
    <property type="entry name" value="Aminotran_3"/>
    <property type="match status" value="1"/>
</dbReference>
<keyword evidence="3" id="KW-0627">Porphyrin biosynthesis</keyword>
<reference evidence="5 6" key="1">
    <citation type="submission" date="2021-06" db="EMBL/GenBank/DDBJ databases">
        <authorList>
            <person name="Sun Q."/>
            <person name="Li D."/>
        </authorList>
    </citation>
    <scope>NUCLEOTIDE SEQUENCE [LARGE SCALE GENOMIC DNA]</scope>
    <source>
        <strain evidence="5 6">MSJ-6</strain>
    </source>
</reference>
<accession>A0ABS6FW97</accession>
<dbReference type="PANTHER" id="PTHR43713">
    <property type="entry name" value="GLUTAMATE-1-SEMIALDEHYDE 2,1-AMINOMUTASE"/>
    <property type="match status" value="1"/>
</dbReference>
<sequence length="433" mass="46368">MSGNLGRHGDERSRQAFEQAKKVLPGGVNSPVRAFKSVGLTPIYLDHGAGSRVYDIDGNQYIDYVGSWGPLIMGHAHPEVVSALQETASKGTSFGAPTLLETKMAELVAERVPSIDIVRMVNSGTEATMSAIRLARGYTGRSKIMKFEGSYHGHADSLLIKAGSGVATLGLPDSPGVPEGVAANTIAVPYNDLASVQLAFERFGDEIAGVIVEPIAGNMGVVPPLPGFLEGLREITSRYGSLLIFDEVMTGFRVHIHCAQGRYRVTPDLTCLGKVIGGGLPVGAYGGKREIMEQIAPTGPIYQAGTLSGNPLAMTAGYTTLSLLTPEVYNRLERLSARLEEGFTVNAQEAGIPCRINRVGSMVCPFFTSDEVVNYETAKSSDLELFRRYFAAMITAGINIAPSQFEGMFVSGVHTEEDIEATIEAHRRALRAL</sequence>
<comment type="caution">
    <text evidence="5">The sequence shown here is derived from an EMBL/GenBank/DDBJ whole genome shotgun (WGS) entry which is preliminary data.</text>
</comment>